<reference evidence="1" key="1">
    <citation type="submission" date="2021-08" db="EMBL/GenBank/DDBJ databases">
        <title>Hoeflea bacterium WL0058 sp. nov., isolated from the sediment.</title>
        <authorList>
            <person name="Wang L."/>
            <person name="Zhang D."/>
        </authorList>
    </citation>
    <scope>NUCLEOTIDE SEQUENCE</scope>
    <source>
        <strain evidence="1">WL0058</strain>
    </source>
</reference>
<dbReference type="AlphaFoldDB" id="A0AAE2ZPK6"/>
<protein>
    <recommendedName>
        <fullName evidence="3">Phage tail protein</fullName>
    </recommendedName>
</protein>
<evidence type="ECO:0000313" key="1">
    <source>
        <dbReference type="EMBL" id="MBW8640383.1"/>
    </source>
</evidence>
<evidence type="ECO:0000313" key="2">
    <source>
        <dbReference type="Proteomes" id="UP001196509"/>
    </source>
</evidence>
<gene>
    <name evidence="1" type="ORF">K1W69_24540</name>
</gene>
<dbReference type="Proteomes" id="UP001196509">
    <property type="component" value="Unassembled WGS sequence"/>
</dbReference>
<dbReference type="RefSeq" id="WP_220231114.1">
    <property type="nucleotide sequence ID" value="NZ_JAICBX010000006.1"/>
</dbReference>
<accession>A0AAE2ZPK6</accession>
<name>A0AAE2ZPK6_9HYPH</name>
<keyword evidence="2" id="KW-1185">Reference proteome</keyword>
<evidence type="ECO:0008006" key="3">
    <source>
        <dbReference type="Google" id="ProtNLM"/>
    </source>
</evidence>
<sequence>MSALKKRIRDQGSGIKWRTLEIAAWGEPDNPLIAKVRTLSLDEYKSWSERLKDGDPGERVLLVIDRLHDEKGKARIFDTASTDDYKLLRNDADPLVIGSIVAEIMRWGDAGAIRKN</sequence>
<dbReference type="EMBL" id="JAICBX010000006">
    <property type="protein sequence ID" value="MBW8640383.1"/>
    <property type="molecule type" value="Genomic_DNA"/>
</dbReference>
<proteinExistence type="predicted"/>
<organism evidence="1 2">
    <name type="scientific">Flavimaribacter sediminis</name>
    <dbReference type="NCBI Taxonomy" id="2865987"/>
    <lineage>
        <taxon>Bacteria</taxon>
        <taxon>Pseudomonadati</taxon>
        <taxon>Pseudomonadota</taxon>
        <taxon>Alphaproteobacteria</taxon>
        <taxon>Hyphomicrobiales</taxon>
        <taxon>Rhizobiaceae</taxon>
        <taxon>Flavimaribacter</taxon>
    </lineage>
</organism>
<comment type="caution">
    <text evidence="1">The sequence shown here is derived from an EMBL/GenBank/DDBJ whole genome shotgun (WGS) entry which is preliminary data.</text>
</comment>